<evidence type="ECO:0000313" key="6">
    <source>
        <dbReference type="RefSeq" id="XP_022997575.1"/>
    </source>
</evidence>
<dbReference type="SMART" id="SM00320">
    <property type="entry name" value="WD40"/>
    <property type="match status" value="7"/>
</dbReference>
<evidence type="ECO:0000256" key="3">
    <source>
        <dbReference type="PROSITE-ProRule" id="PRU00221"/>
    </source>
</evidence>
<dbReference type="InterPro" id="IPR001680">
    <property type="entry name" value="WD40_rpt"/>
</dbReference>
<dbReference type="GeneID" id="111492469"/>
<dbReference type="InterPro" id="IPR015943">
    <property type="entry name" value="WD40/YVTN_repeat-like_dom_sf"/>
</dbReference>
<organism evidence="5 6">
    <name type="scientific">Cucurbita maxima</name>
    <name type="common">Pumpkin</name>
    <name type="synonym">Winter squash</name>
    <dbReference type="NCBI Taxonomy" id="3661"/>
    <lineage>
        <taxon>Eukaryota</taxon>
        <taxon>Viridiplantae</taxon>
        <taxon>Streptophyta</taxon>
        <taxon>Embryophyta</taxon>
        <taxon>Tracheophyta</taxon>
        <taxon>Spermatophyta</taxon>
        <taxon>Magnoliopsida</taxon>
        <taxon>eudicotyledons</taxon>
        <taxon>Gunneridae</taxon>
        <taxon>Pentapetalae</taxon>
        <taxon>rosids</taxon>
        <taxon>fabids</taxon>
        <taxon>Cucurbitales</taxon>
        <taxon>Cucurbitaceae</taxon>
        <taxon>Cucurbiteae</taxon>
        <taxon>Cucurbita</taxon>
    </lineage>
</organism>
<evidence type="ECO:0000256" key="4">
    <source>
        <dbReference type="SAM" id="MobiDB-lite"/>
    </source>
</evidence>
<dbReference type="PANTHER" id="PTHR22844:SF336">
    <property type="entry name" value="PROTEIN JINGUBANG"/>
    <property type="match status" value="1"/>
</dbReference>
<feature type="repeat" description="WD" evidence="3">
    <location>
        <begin position="303"/>
        <end position="335"/>
    </location>
</feature>
<sequence length="438" mass="47994">MKTQRMFIDTTNFTNMKFGNFLTQNSDLKISMVIDDDGDFPTPASSDSANSRPSSDGSPPVFSPWNQTYPRTKSPCFTEFKNGDVYRSNSNYKNSSLIGSLVREEGHVYSLATAGELLYTGSDSKNIRVWKNLKEFTGFKSSSGLVKAIIISGEKIFTGHQDGKIRVWKETPKNPSGGYRRDGTLPALRDVLRSSINPQNYVVVGRNRSRLWFKHADAVSCLCLSDDKTILYSSSWDKTMKVWRISDSKCLESLTVHDDAVNVIVAASDGLVITGSADGTAKVWRRQHEEENDATKHTLEQTLVKQNSAVTAVAVNAAGTVVYCGSSDGLVNFWEREKRLTYGGALKGHNLAVLCLATAGNCMVLSGAADNTICVWRRDGLFHTCVSVLTGHTGPVKCLAVKGDPCRRSKDGGRRWIVYSGSLDRSVKVWGVSDSLGG</sequence>
<dbReference type="Proteomes" id="UP000504608">
    <property type="component" value="Unplaced"/>
</dbReference>
<accession>A0A6J1KA29</accession>
<feature type="compositionally biased region" description="Low complexity" evidence="4">
    <location>
        <begin position="43"/>
        <end position="59"/>
    </location>
</feature>
<dbReference type="SUPFAM" id="SSF50978">
    <property type="entry name" value="WD40 repeat-like"/>
    <property type="match status" value="1"/>
</dbReference>
<evidence type="ECO:0000256" key="2">
    <source>
        <dbReference type="ARBA" id="ARBA00022737"/>
    </source>
</evidence>
<feature type="repeat" description="WD" evidence="3">
    <location>
        <begin position="254"/>
        <end position="284"/>
    </location>
</feature>
<dbReference type="InterPro" id="IPR020472">
    <property type="entry name" value="WD40_PAC1"/>
</dbReference>
<keyword evidence="1 3" id="KW-0853">WD repeat</keyword>
<dbReference type="PROSITE" id="PS50294">
    <property type="entry name" value="WD_REPEATS_REGION"/>
    <property type="match status" value="1"/>
</dbReference>
<dbReference type="PANTHER" id="PTHR22844">
    <property type="entry name" value="F-BOX AND WD40 DOMAIN PROTEIN"/>
    <property type="match status" value="1"/>
</dbReference>
<feature type="region of interest" description="Disordered" evidence="4">
    <location>
        <begin position="39"/>
        <end position="69"/>
    </location>
</feature>
<evidence type="ECO:0000313" key="5">
    <source>
        <dbReference type="Proteomes" id="UP000504608"/>
    </source>
</evidence>
<name>A0A6J1KA29_CUCMA</name>
<keyword evidence="2" id="KW-0677">Repeat</keyword>
<dbReference type="InterPro" id="IPR045182">
    <property type="entry name" value="JINGUBANG-like"/>
</dbReference>
<feature type="repeat" description="WD" evidence="3">
    <location>
        <begin position="346"/>
        <end position="376"/>
    </location>
</feature>
<feature type="repeat" description="WD" evidence="3">
    <location>
        <begin position="212"/>
        <end position="253"/>
    </location>
</feature>
<keyword evidence="5" id="KW-1185">Reference proteome</keyword>
<dbReference type="PROSITE" id="PS50082">
    <property type="entry name" value="WD_REPEATS_2"/>
    <property type="match status" value="4"/>
</dbReference>
<protein>
    <submittedName>
        <fullName evidence="6">Protein JINGUBANG-like</fullName>
    </submittedName>
</protein>
<dbReference type="CDD" id="cd00200">
    <property type="entry name" value="WD40"/>
    <property type="match status" value="1"/>
</dbReference>
<proteinExistence type="predicted"/>
<gene>
    <name evidence="6" type="primary">LOC111492469</name>
</gene>
<dbReference type="OrthoDB" id="674604at2759"/>
<dbReference type="InterPro" id="IPR036322">
    <property type="entry name" value="WD40_repeat_dom_sf"/>
</dbReference>
<dbReference type="RefSeq" id="XP_022997575.1">
    <property type="nucleotide sequence ID" value="XM_023141807.1"/>
</dbReference>
<reference evidence="6" key="1">
    <citation type="submission" date="2025-08" db="UniProtKB">
        <authorList>
            <consortium name="RefSeq"/>
        </authorList>
    </citation>
    <scope>IDENTIFICATION</scope>
    <source>
        <tissue evidence="6">Young leaves</tissue>
    </source>
</reference>
<dbReference type="AlphaFoldDB" id="A0A6J1KA29"/>
<dbReference type="Gene3D" id="2.130.10.10">
    <property type="entry name" value="YVTN repeat-like/Quinoprotein amine dehydrogenase"/>
    <property type="match status" value="3"/>
</dbReference>
<dbReference type="PRINTS" id="PR00320">
    <property type="entry name" value="GPROTEINBRPT"/>
</dbReference>
<dbReference type="Pfam" id="PF00400">
    <property type="entry name" value="WD40"/>
    <property type="match status" value="6"/>
</dbReference>
<dbReference type="KEGG" id="cmax:111492469"/>
<dbReference type="FunFam" id="2.130.10.10:FF:000775">
    <property type="entry name" value="BnaA09g28200D protein"/>
    <property type="match status" value="1"/>
</dbReference>
<evidence type="ECO:0000256" key="1">
    <source>
        <dbReference type="ARBA" id="ARBA00022574"/>
    </source>
</evidence>